<evidence type="ECO:0000313" key="3">
    <source>
        <dbReference type="Proteomes" id="UP001139353"/>
    </source>
</evidence>
<dbReference type="EMBL" id="JAJLJH010000001">
    <property type="protein sequence ID" value="MCK9684473.1"/>
    <property type="molecule type" value="Genomic_DNA"/>
</dbReference>
<dbReference type="RefSeq" id="WP_275680500.1">
    <property type="nucleotide sequence ID" value="NZ_JAJLJH010000001.1"/>
</dbReference>
<dbReference type="SUPFAM" id="SSF53474">
    <property type="entry name" value="alpha/beta-Hydrolases"/>
    <property type="match status" value="1"/>
</dbReference>
<organism evidence="2 3">
    <name type="scientific">Scleromatobacter humisilvae</name>
    <dbReference type="NCBI Taxonomy" id="2897159"/>
    <lineage>
        <taxon>Bacteria</taxon>
        <taxon>Pseudomonadati</taxon>
        <taxon>Pseudomonadota</taxon>
        <taxon>Betaproteobacteria</taxon>
        <taxon>Burkholderiales</taxon>
        <taxon>Sphaerotilaceae</taxon>
        <taxon>Scleromatobacter</taxon>
    </lineage>
</organism>
<proteinExistence type="predicted"/>
<dbReference type="PANTHER" id="PTHR43798">
    <property type="entry name" value="MONOACYLGLYCEROL LIPASE"/>
    <property type="match status" value="1"/>
</dbReference>
<dbReference type="InterPro" id="IPR029058">
    <property type="entry name" value="AB_hydrolase_fold"/>
</dbReference>
<feature type="domain" description="AB hydrolase-1" evidence="1">
    <location>
        <begin position="40"/>
        <end position="294"/>
    </location>
</feature>
<dbReference type="InterPro" id="IPR000073">
    <property type="entry name" value="AB_hydrolase_1"/>
</dbReference>
<gene>
    <name evidence="2" type="ORF">LPC04_01985</name>
</gene>
<keyword evidence="3" id="KW-1185">Reference proteome</keyword>
<name>A0A9X1YED3_9BURK</name>
<dbReference type="InterPro" id="IPR050266">
    <property type="entry name" value="AB_hydrolase_sf"/>
</dbReference>
<sequence>MTFPPYVEQRPGRTRLVPVRNVQYQLREWGDASLVTPERPLLVLTHGWMDVGASFQFIVDELARLEGPVRRIVALDWRGFGGSSTGGADTFWFHDYLGDLETVLDRLAPGAAVDLAGHSMGGNVVMSYAGIRPTRIRRLVNLEGFGLPETRAEQAPARLAKWLDELKEHASLRSYDSVDDVAARLRKNNARLSADKAAWLAPHWSERRADGRWHILGDPAHKLVNPVLYRVEEILAGWRRIAAPVLWVEGANTDVTKFWGDRYPRADFEARLAQVPHVERLLLEDCGHMLHHDQPAAVAARLQTFLS</sequence>
<dbReference type="Pfam" id="PF00561">
    <property type="entry name" value="Abhydrolase_1"/>
    <property type="match status" value="1"/>
</dbReference>
<evidence type="ECO:0000313" key="2">
    <source>
        <dbReference type="EMBL" id="MCK9684473.1"/>
    </source>
</evidence>
<accession>A0A9X1YED3</accession>
<evidence type="ECO:0000259" key="1">
    <source>
        <dbReference type="Pfam" id="PF00561"/>
    </source>
</evidence>
<dbReference type="PRINTS" id="PR00111">
    <property type="entry name" value="ABHYDROLASE"/>
</dbReference>
<protein>
    <submittedName>
        <fullName evidence="2">Alpha/beta hydrolase</fullName>
    </submittedName>
</protein>
<comment type="caution">
    <text evidence="2">The sequence shown here is derived from an EMBL/GenBank/DDBJ whole genome shotgun (WGS) entry which is preliminary data.</text>
</comment>
<dbReference type="PANTHER" id="PTHR43798:SF33">
    <property type="entry name" value="HYDROLASE, PUTATIVE (AFU_ORTHOLOGUE AFUA_2G14860)-RELATED"/>
    <property type="match status" value="1"/>
</dbReference>
<dbReference type="AlphaFoldDB" id="A0A9X1YED3"/>
<dbReference type="Gene3D" id="3.40.50.1820">
    <property type="entry name" value="alpha/beta hydrolase"/>
    <property type="match status" value="1"/>
</dbReference>
<dbReference type="GO" id="GO:0016020">
    <property type="term" value="C:membrane"/>
    <property type="evidence" value="ECO:0007669"/>
    <property type="project" value="TreeGrafter"/>
</dbReference>
<dbReference type="Proteomes" id="UP001139353">
    <property type="component" value="Unassembled WGS sequence"/>
</dbReference>
<reference evidence="2" key="1">
    <citation type="submission" date="2021-11" db="EMBL/GenBank/DDBJ databases">
        <title>BS-T2-15 a new species belonging to the Comamonadaceae family isolated from the soil of a French oak forest.</title>
        <authorList>
            <person name="Mieszkin S."/>
            <person name="Alain K."/>
        </authorList>
    </citation>
    <scope>NUCLEOTIDE SEQUENCE</scope>
    <source>
        <strain evidence="2">BS-T2-15</strain>
    </source>
</reference>
<dbReference type="GO" id="GO:0016787">
    <property type="term" value="F:hydrolase activity"/>
    <property type="evidence" value="ECO:0007669"/>
    <property type="project" value="UniProtKB-KW"/>
</dbReference>
<keyword evidence="2" id="KW-0378">Hydrolase</keyword>